<evidence type="ECO:0000313" key="5">
    <source>
        <dbReference type="Proteomes" id="UP000002432"/>
    </source>
</evidence>
<dbReference type="Pfam" id="PF00675">
    <property type="entry name" value="Peptidase_M16"/>
    <property type="match status" value="1"/>
</dbReference>
<protein>
    <submittedName>
        <fullName evidence="4">Peptidase M16-like protein</fullName>
    </submittedName>
</protein>
<evidence type="ECO:0000256" key="1">
    <source>
        <dbReference type="SAM" id="SignalP"/>
    </source>
</evidence>
<evidence type="ECO:0000259" key="3">
    <source>
        <dbReference type="Pfam" id="PF05193"/>
    </source>
</evidence>
<organism evidence="4 5">
    <name type="scientific">Koribacter versatilis (strain Ellin345)</name>
    <dbReference type="NCBI Taxonomy" id="204669"/>
    <lineage>
        <taxon>Bacteria</taxon>
        <taxon>Pseudomonadati</taxon>
        <taxon>Acidobacteriota</taxon>
        <taxon>Terriglobia</taxon>
        <taxon>Terriglobales</taxon>
        <taxon>Candidatus Korobacteraceae</taxon>
        <taxon>Candidatus Korobacter</taxon>
    </lineage>
</organism>
<dbReference type="eggNOG" id="COG0612">
    <property type="taxonomic scope" value="Bacteria"/>
</dbReference>
<dbReference type="Pfam" id="PF05193">
    <property type="entry name" value="Peptidase_M16_C"/>
    <property type="match status" value="1"/>
</dbReference>
<reference evidence="4 5" key="1">
    <citation type="journal article" date="2009" name="Appl. Environ. Microbiol.">
        <title>Three genomes from the phylum Acidobacteria provide insight into the lifestyles of these microorganisms in soils.</title>
        <authorList>
            <person name="Ward N.L."/>
            <person name="Challacombe J.F."/>
            <person name="Janssen P.H."/>
            <person name="Henrissat B."/>
            <person name="Coutinho P.M."/>
            <person name="Wu M."/>
            <person name="Xie G."/>
            <person name="Haft D.H."/>
            <person name="Sait M."/>
            <person name="Badger J."/>
            <person name="Barabote R.D."/>
            <person name="Bradley B."/>
            <person name="Brettin T.S."/>
            <person name="Brinkac L.M."/>
            <person name="Bruce D."/>
            <person name="Creasy T."/>
            <person name="Daugherty S.C."/>
            <person name="Davidsen T.M."/>
            <person name="DeBoy R.T."/>
            <person name="Detter J.C."/>
            <person name="Dodson R.J."/>
            <person name="Durkin A.S."/>
            <person name="Ganapathy A."/>
            <person name="Gwinn-Giglio M."/>
            <person name="Han C.S."/>
            <person name="Khouri H."/>
            <person name="Kiss H."/>
            <person name="Kothari S.P."/>
            <person name="Madupu R."/>
            <person name="Nelson K.E."/>
            <person name="Nelson W.C."/>
            <person name="Paulsen I."/>
            <person name="Penn K."/>
            <person name="Ren Q."/>
            <person name="Rosovitz M.J."/>
            <person name="Selengut J.D."/>
            <person name="Shrivastava S."/>
            <person name="Sullivan S.A."/>
            <person name="Tapia R."/>
            <person name="Thompson L.S."/>
            <person name="Watkins K.L."/>
            <person name="Yang Q."/>
            <person name="Yu C."/>
            <person name="Zafar N."/>
            <person name="Zhou L."/>
            <person name="Kuske C.R."/>
        </authorList>
    </citation>
    <scope>NUCLEOTIDE SEQUENCE [LARGE SCALE GENOMIC DNA]</scope>
    <source>
        <strain evidence="4 5">Ellin345</strain>
    </source>
</reference>
<keyword evidence="1" id="KW-0732">Signal</keyword>
<feature type="domain" description="Peptidase M16 C-terminal" evidence="3">
    <location>
        <begin position="211"/>
        <end position="387"/>
    </location>
</feature>
<dbReference type="PANTHER" id="PTHR11851">
    <property type="entry name" value="METALLOPROTEASE"/>
    <property type="match status" value="1"/>
</dbReference>
<dbReference type="HOGENOM" id="CLU_381639_0_0_0"/>
<dbReference type="Gene3D" id="2.50.20.10">
    <property type="entry name" value="Lipoprotein localisation LolA/LolB/LppX"/>
    <property type="match status" value="1"/>
</dbReference>
<feature type="domain" description="Peptidase M16 N-terminal" evidence="2">
    <location>
        <begin position="64"/>
        <end position="169"/>
    </location>
</feature>
<dbReference type="RefSeq" id="WP_011521428.1">
    <property type="nucleotide sequence ID" value="NC_008009.1"/>
</dbReference>
<feature type="chain" id="PRO_5004191782" evidence="1">
    <location>
        <begin position="22"/>
        <end position="725"/>
    </location>
</feature>
<dbReference type="OrthoDB" id="9811314at2"/>
<evidence type="ECO:0000313" key="4">
    <source>
        <dbReference type="EMBL" id="ABF39626.1"/>
    </source>
</evidence>
<name>Q1IU24_KORVE</name>
<dbReference type="KEGG" id="aba:Acid345_0621"/>
<dbReference type="STRING" id="204669.Acid345_0621"/>
<sequence length="725" mass="79011">MKKFTLFFLVATLFVCTASFAQRTPKEKGEWERIPTPTLPAFKPAEPTRIELSNGMVIFLQEDHELPLIDATMRIRGGSRNEPAAKVGLVDIYGDVWRTGGTKTKTGDELDDLLEARAAKIETDGNADSTTIAFSCLKQDLDTVFPIFADILQNPAFRDDKLELAKEEMGSSISRRNDQIGSIAGREAGKLAYGKDNPYARTPEYATVAAVTHEDLVQWHQKYVYPNNIIIGMVGDFDAKQMEQKLRAAFESWPKGPDAPAFHADFKTAAPGIYFVEKPDVNQSEIRMVSLGIERNNPDYYAVEVMNEVFGGGFSSRLFSNIRTKQGLAYAVYGSIGASFDHPGVFRIGMGTKSVTTVEAIQSLNAQIDDLVKTPPSAEELTRAKAAILNSFIFNFDTPEKVLREKMAYEFYHYPLDFLEQYRANVEKVTSEDVARVAQKYVHKDQMATLVVGNSSEMGAQKLDSLGKVIPIDITIPTPTGEAQGEGAAEAAPAASNPEGKALAAKFVQAIGGKEKVAAIKAVEQQSDTVRNTPQGEMTVQTDSIVQYPDRVHLQISTPMGKMVMAATSSSGFMAAGGQSGDMPGPAREDALKGLKRDVIAVAQHADDPKYTFAAAGTKKIGDVEANVLKINADGADATWYLDPKSNLPLRSEYSAMAQAGPVSRTADYADWKPVNGVTLYTSRTVTDNGKVTAKETVKQWTFNPIIDPAIWQKPAGAAPADEQK</sequence>
<proteinExistence type="predicted"/>
<dbReference type="EMBL" id="CP000360">
    <property type="protein sequence ID" value="ABF39626.1"/>
    <property type="molecule type" value="Genomic_DNA"/>
</dbReference>
<keyword evidence="5" id="KW-1185">Reference proteome</keyword>
<dbReference type="InterPro" id="IPR050361">
    <property type="entry name" value="MPP/UQCRC_Complex"/>
</dbReference>
<accession>Q1IU24</accession>
<evidence type="ECO:0000259" key="2">
    <source>
        <dbReference type="Pfam" id="PF00675"/>
    </source>
</evidence>
<dbReference type="InterPro" id="IPR011249">
    <property type="entry name" value="Metalloenz_LuxS/M16"/>
</dbReference>
<dbReference type="GO" id="GO:0046872">
    <property type="term" value="F:metal ion binding"/>
    <property type="evidence" value="ECO:0007669"/>
    <property type="project" value="InterPro"/>
</dbReference>
<dbReference type="InterPro" id="IPR007863">
    <property type="entry name" value="Peptidase_M16_C"/>
</dbReference>
<dbReference type="InterPro" id="IPR011765">
    <property type="entry name" value="Pept_M16_N"/>
</dbReference>
<dbReference type="AlphaFoldDB" id="Q1IU24"/>
<gene>
    <name evidence="4" type="ordered locus">Acid345_0621</name>
</gene>
<dbReference type="Gene3D" id="3.30.830.10">
    <property type="entry name" value="Metalloenzyme, LuxS/M16 peptidase-like"/>
    <property type="match status" value="2"/>
</dbReference>
<dbReference type="PANTHER" id="PTHR11851:SF225">
    <property type="entry name" value="NON-PEPTIDASE HOMOLOG YMXG"/>
    <property type="match status" value="1"/>
</dbReference>
<dbReference type="Proteomes" id="UP000002432">
    <property type="component" value="Chromosome"/>
</dbReference>
<feature type="signal peptide" evidence="1">
    <location>
        <begin position="1"/>
        <end position="21"/>
    </location>
</feature>
<dbReference type="SUPFAM" id="SSF63411">
    <property type="entry name" value="LuxS/MPP-like metallohydrolase"/>
    <property type="match status" value="2"/>
</dbReference>
<dbReference type="EnsemblBacteria" id="ABF39626">
    <property type="protein sequence ID" value="ABF39626"/>
    <property type="gene ID" value="Acid345_0621"/>
</dbReference>